<evidence type="ECO:0000256" key="2">
    <source>
        <dbReference type="ARBA" id="ARBA00009874"/>
    </source>
</evidence>
<dbReference type="InterPro" id="IPR017411">
    <property type="entry name" value="Tom22_pln"/>
</dbReference>
<sequence>MASTALTTVHASLADLYESGPAKKARRVAYHVVRASKKFVFGTGNAAWVVGTTMLVMVMPLVFEIDREQQALEWEASQGTRQAMPPPL</sequence>
<gene>
    <name evidence="13" type="ORF">AB1Y20_012752</name>
</gene>
<evidence type="ECO:0000256" key="12">
    <source>
        <dbReference type="SAM" id="Phobius"/>
    </source>
</evidence>
<evidence type="ECO:0000256" key="1">
    <source>
        <dbReference type="ARBA" id="ARBA00004572"/>
    </source>
</evidence>
<evidence type="ECO:0000256" key="4">
    <source>
        <dbReference type="ARBA" id="ARBA00022692"/>
    </source>
</evidence>
<evidence type="ECO:0000256" key="7">
    <source>
        <dbReference type="ARBA" id="ARBA00022989"/>
    </source>
</evidence>
<keyword evidence="4 12" id="KW-0812">Transmembrane</keyword>
<evidence type="ECO:0000256" key="6">
    <source>
        <dbReference type="ARBA" id="ARBA00022927"/>
    </source>
</evidence>
<keyword evidence="14" id="KW-1185">Reference proteome</keyword>
<keyword evidence="5" id="KW-1000">Mitochondrion outer membrane</keyword>
<reference evidence="13 14" key="1">
    <citation type="journal article" date="2024" name="Science">
        <title>Giant polyketide synthase enzymes in the biosynthesis of giant marine polyether toxins.</title>
        <authorList>
            <person name="Fallon T.R."/>
            <person name="Shende V.V."/>
            <person name="Wierzbicki I.H."/>
            <person name="Pendleton A.L."/>
            <person name="Watervoot N.F."/>
            <person name="Auber R.P."/>
            <person name="Gonzalez D.J."/>
            <person name="Wisecaver J.H."/>
            <person name="Moore B.S."/>
        </authorList>
    </citation>
    <scope>NUCLEOTIDE SEQUENCE [LARGE SCALE GENOMIC DNA]</scope>
    <source>
        <strain evidence="13 14">12B1</strain>
    </source>
</reference>
<dbReference type="Pfam" id="PF04281">
    <property type="entry name" value="Tom22"/>
    <property type="match status" value="1"/>
</dbReference>
<comment type="caution">
    <text evidence="13">The sequence shown here is derived from an EMBL/GenBank/DDBJ whole genome shotgun (WGS) entry which is preliminary data.</text>
</comment>
<evidence type="ECO:0000256" key="3">
    <source>
        <dbReference type="ARBA" id="ARBA00022448"/>
    </source>
</evidence>
<keyword evidence="3" id="KW-0813">Transport</keyword>
<comment type="similarity">
    <text evidence="2">Belongs to the Tom22 family.</text>
</comment>
<name>A0AB34IJR0_PRYPA</name>
<evidence type="ECO:0000313" key="13">
    <source>
        <dbReference type="EMBL" id="KAL1500078.1"/>
    </source>
</evidence>
<evidence type="ECO:0000256" key="11">
    <source>
        <dbReference type="ARBA" id="ARBA00023170"/>
    </source>
</evidence>
<dbReference type="PANTHER" id="PTHR46867:SF4">
    <property type="entry name" value="MITOCHONDRIAL IMPORT RECEPTOR SUBUNIT TOM9-2"/>
    <property type="match status" value="1"/>
</dbReference>
<keyword evidence="9" id="KW-0496">Mitochondrion</keyword>
<evidence type="ECO:0000313" key="14">
    <source>
        <dbReference type="Proteomes" id="UP001515480"/>
    </source>
</evidence>
<dbReference type="PANTHER" id="PTHR46867">
    <property type="entry name" value="MITOCHONDRIAL IMPORT RECEPTOR SUBUNIT TOM9-2"/>
    <property type="match status" value="1"/>
</dbReference>
<comment type="subcellular location">
    <subcellularLocation>
        <location evidence="1">Mitochondrion outer membrane</location>
        <topology evidence="1">Single-pass membrane protein</topology>
    </subcellularLocation>
</comment>
<dbReference type="GO" id="GO:0006886">
    <property type="term" value="P:intracellular protein transport"/>
    <property type="evidence" value="ECO:0007669"/>
    <property type="project" value="InterPro"/>
</dbReference>
<evidence type="ECO:0000256" key="8">
    <source>
        <dbReference type="ARBA" id="ARBA00023010"/>
    </source>
</evidence>
<dbReference type="CDD" id="cd22884">
    <property type="entry name" value="TOM22"/>
    <property type="match status" value="1"/>
</dbReference>
<dbReference type="InterPro" id="IPR005683">
    <property type="entry name" value="Tom22"/>
</dbReference>
<proteinExistence type="inferred from homology"/>
<keyword evidence="7 12" id="KW-1133">Transmembrane helix</keyword>
<keyword evidence="6" id="KW-0653">Protein transport</keyword>
<evidence type="ECO:0000256" key="9">
    <source>
        <dbReference type="ARBA" id="ARBA00023128"/>
    </source>
</evidence>
<evidence type="ECO:0000256" key="5">
    <source>
        <dbReference type="ARBA" id="ARBA00022787"/>
    </source>
</evidence>
<accession>A0AB34IJR0</accession>
<keyword evidence="11" id="KW-0675">Receptor</keyword>
<evidence type="ECO:0008006" key="15">
    <source>
        <dbReference type="Google" id="ProtNLM"/>
    </source>
</evidence>
<dbReference type="Proteomes" id="UP001515480">
    <property type="component" value="Unassembled WGS sequence"/>
</dbReference>
<organism evidence="13 14">
    <name type="scientific">Prymnesium parvum</name>
    <name type="common">Toxic golden alga</name>
    <dbReference type="NCBI Taxonomy" id="97485"/>
    <lineage>
        <taxon>Eukaryota</taxon>
        <taxon>Haptista</taxon>
        <taxon>Haptophyta</taxon>
        <taxon>Prymnesiophyceae</taxon>
        <taxon>Prymnesiales</taxon>
        <taxon>Prymnesiaceae</taxon>
        <taxon>Prymnesium</taxon>
    </lineage>
</organism>
<keyword evidence="8" id="KW-0811">Translocation</keyword>
<dbReference type="AlphaFoldDB" id="A0AB34IJR0"/>
<evidence type="ECO:0000256" key="10">
    <source>
        <dbReference type="ARBA" id="ARBA00023136"/>
    </source>
</evidence>
<protein>
    <recommendedName>
        <fullName evidence="15">Mitochondrial import receptor subunit TOM22 homolog</fullName>
    </recommendedName>
</protein>
<feature type="transmembrane region" description="Helical" evidence="12">
    <location>
        <begin position="46"/>
        <end position="63"/>
    </location>
</feature>
<dbReference type="EMBL" id="JBGBPQ010000024">
    <property type="protein sequence ID" value="KAL1500078.1"/>
    <property type="molecule type" value="Genomic_DNA"/>
</dbReference>
<keyword evidence="10 12" id="KW-0472">Membrane</keyword>
<dbReference type="GO" id="GO:0005741">
    <property type="term" value="C:mitochondrial outer membrane"/>
    <property type="evidence" value="ECO:0007669"/>
    <property type="project" value="UniProtKB-SubCell"/>
</dbReference>